<reference evidence="1 2" key="1">
    <citation type="submission" date="2016-12" db="EMBL/GenBank/DDBJ databases">
        <title>The genomes of Aspergillus section Nigri reveals drivers in fungal speciation.</title>
        <authorList>
            <consortium name="DOE Joint Genome Institute"/>
            <person name="Vesth T.C."/>
            <person name="Nybo J."/>
            <person name="Theobald S."/>
            <person name="Brandl J."/>
            <person name="Frisvad J.C."/>
            <person name="Nielsen K.F."/>
            <person name="Lyhne E.K."/>
            <person name="Kogle M.E."/>
            <person name="Kuo A."/>
            <person name="Riley R."/>
            <person name="Clum A."/>
            <person name="Nolan M."/>
            <person name="Lipzen A."/>
            <person name="Salamov A."/>
            <person name="Henrissat B."/>
            <person name="Wiebenga A."/>
            <person name="De Vries R.P."/>
            <person name="Grigoriev I.V."/>
            <person name="Mortensen U.H."/>
            <person name="Andersen M.R."/>
            <person name="Baker S.E."/>
        </authorList>
    </citation>
    <scope>NUCLEOTIDE SEQUENCE [LARGE SCALE GENOMIC DNA]</scope>
    <source>
        <strain evidence="1 2">CBS 117.55</strain>
    </source>
</reference>
<protein>
    <submittedName>
        <fullName evidence="1">Uncharacterized protein</fullName>
    </submittedName>
</protein>
<accession>A0A317VZF0</accession>
<dbReference type="VEuPathDB" id="FungiDB:BO70DRAFT_54247"/>
<dbReference type="AlphaFoldDB" id="A0A317VZF0"/>
<dbReference type="EMBL" id="MSFL01000015">
    <property type="protein sequence ID" value="PWY79736.1"/>
    <property type="molecule type" value="Genomic_DNA"/>
</dbReference>
<gene>
    <name evidence="1" type="ORF">BO70DRAFT_54247</name>
</gene>
<evidence type="ECO:0000313" key="1">
    <source>
        <dbReference type="EMBL" id="PWY79736.1"/>
    </source>
</evidence>
<evidence type="ECO:0000313" key="2">
    <source>
        <dbReference type="Proteomes" id="UP000247233"/>
    </source>
</evidence>
<sequence>MNTYQPRGPWCRPWCQPLCARWGILAVVRGDGYRWKGFWGSSSLDSRGRKRKWTWAGRAGEPHQSCAPLAVRITYYARSGGFCSAARFCLVVSRARRWGGSRASVTLRIAVTFRRAGRPPAVIALDAQPSSFHSSLLPLPMQLAQTSSRRAFVVESHQAFEAPSATSCSFRSLTLSDIHLVLRTYTPLCALLSE</sequence>
<dbReference type="GeneID" id="37070762"/>
<dbReference type="RefSeq" id="XP_025398759.1">
    <property type="nucleotide sequence ID" value="XM_025548525.1"/>
</dbReference>
<name>A0A317VZF0_9EURO</name>
<comment type="caution">
    <text evidence="1">The sequence shown here is derived from an EMBL/GenBank/DDBJ whole genome shotgun (WGS) entry which is preliminary data.</text>
</comment>
<proteinExistence type="predicted"/>
<organism evidence="1 2">
    <name type="scientific">Aspergillus heteromorphus CBS 117.55</name>
    <dbReference type="NCBI Taxonomy" id="1448321"/>
    <lineage>
        <taxon>Eukaryota</taxon>
        <taxon>Fungi</taxon>
        <taxon>Dikarya</taxon>
        <taxon>Ascomycota</taxon>
        <taxon>Pezizomycotina</taxon>
        <taxon>Eurotiomycetes</taxon>
        <taxon>Eurotiomycetidae</taxon>
        <taxon>Eurotiales</taxon>
        <taxon>Aspergillaceae</taxon>
        <taxon>Aspergillus</taxon>
        <taxon>Aspergillus subgen. Circumdati</taxon>
    </lineage>
</organism>
<keyword evidence="2" id="KW-1185">Reference proteome</keyword>
<dbReference type="Proteomes" id="UP000247233">
    <property type="component" value="Unassembled WGS sequence"/>
</dbReference>